<evidence type="ECO:0000256" key="15">
    <source>
        <dbReference type="RuleBase" id="RU000477"/>
    </source>
</evidence>
<evidence type="ECO:0000256" key="14">
    <source>
        <dbReference type="ARBA" id="ARBA00049719"/>
    </source>
</evidence>
<keyword evidence="7 15" id="KW-0812">Transmembrane</keyword>
<sequence length="220" mass="23809">MVQAVGHISGAHINPAVTVAFLVGSHISFLRAIFYIAAQLVGAITGAGILYGVAPTAVRGNLAINALNTNATPGQGLAIEIILTFQLVLCIFATTDSRRTDHIGSPSLSIGLSVTLGHLLGIYFTGCSMNPARSFGPAVVMRSFSHHWIFWVGPLIGGILASLVYNFILFPYCKDLADRLAILKGTYEPEEEAWENHQDPKRQQVELYSTQALPRNTEKF</sequence>
<protein>
    <recommendedName>
        <fullName evidence="4">Aquaporin-5</fullName>
    </recommendedName>
</protein>
<dbReference type="NCBIfam" id="TIGR00861">
    <property type="entry name" value="MIP"/>
    <property type="match status" value="1"/>
</dbReference>
<evidence type="ECO:0000256" key="12">
    <source>
        <dbReference type="ARBA" id="ARBA00023329"/>
    </source>
</evidence>
<dbReference type="Pfam" id="PF00230">
    <property type="entry name" value="MIP"/>
    <property type="match status" value="1"/>
</dbReference>
<comment type="function">
    <text evidence="13">Aquaporins form homotetrameric transmembrane channels, with each monomer independently mediating water transport across the plasma membrane along its osmotic gradient. Plays an important role in fluid secretion in salivary glands. Required for TRPV4 activation by hypotonicity. Together with TRPV4, controls regulatory volume decrease in salivary epithelial cells. Seems to play a redundant role in water transport in the eye, lung and in sweat glands.</text>
</comment>
<reference evidence="18" key="1">
    <citation type="journal article" date="2022" name="bioRxiv">
        <title>Sequencing and chromosome-scale assembly of the giantPleurodeles waltlgenome.</title>
        <authorList>
            <person name="Brown T."/>
            <person name="Elewa A."/>
            <person name="Iarovenko S."/>
            <person name="Subramanian E."/>
            <person name="Araus A.J."/>
            <person name="Petzold A."/>
            <person name="Susuki M."/>
            <person name="Suzuki K.-i.T."/>
            <person name="Hayashi T."/>
            <person name="Toyoda A."/>
            <person name="Oliveira C."/>
            <person name="Osipova E."/>
            <person name="Leigh N.D."/>
            <person name="Simon A."/>
            <person name="Yun M.H."/>
        </authorList>
    </citation>
    <scope>NUCLEOTIDE SEQUENCE</scope>
    <source>
        <strain evidence="18">20211129_DDA</strain>
        <tissue evidence="18">Liver</tissue>
    </source>
</reference>
<keyword evidence="19" id="KW-1185">Reference proteome</keyword>
<dbReference type="CDD" id="cd00333">
    <property type="entry name" value="MIP"/>
    <property type="match status" value="1"/>
</dbReference>
<evidence type="ECO:0000256" key="4">
    <source>
        <dbReference type="ARBA" id="ARBA00020969"/>
    </source>
</evidence>
<keyword evidence="5 15" id="KW-0813">Transport</keyword>
<organism evidence="18 19">
    <name type="scientific">Pleurodeles waltl</name>
    <name type="common">Iberian ribbed newt</name>
    <dbReference type="NCBI Taxonomy" id="8319"/>
    <lineage>
        <taxon>Eukaryota</taxon>
        <taxon>Metazoa</taxon>
        <taxon>Chordata</taxon>
        <taxon>Craniata</taxon>
        <taxon>Vertebrata</taxon>
        <taxon>Euteleostomi</taxon>
        <taxon>Amphibia</taxon>
        <taxon>Batrachia</taxon>
        <taxon>Caudata</taxon>
        <taxon>Salamandroidea</taxon>
        <taxon>Salamandridae</taxon>
        <taxon>Pleurodelinae</taxon>
        <taxon>Pleurodeles</taxon>
    </lineage>
</organism>
<comment type="similarity">
    <text evidence="3 15">Belongs to the MIP/aquaporin (TC 1.A.8) family.</text>
</comment>
<evidence type="ECO:0000256" key="5">
    <source>
        <dbReference type="ARBA" id="ARBA00022448"/>
    </source>
</evidence>
<dbReference type="PANTHER" id="PTHR19139:SF38">
    <property type="entry name" value="AQUAPORIN-5"/>
    <property type="match status" value="1"/>
</dbReference>
<dbReference type="PRINTS" id="PR02017">
    <property type="entry name" value="AQUAPORIN5"/>
</dbReference>
<evidence type="ECO:0000256" key="17">
    <source>
        <dbReference type="SAM" id="Phobius"/>
    </source>
</evidence>
<evidence type="ECO:0000313" key="18">
    <source>
        <dbReference type="EMBL" id="KAJ1160505.1"/>
    </source>
</evidence>
<evidence type="ECO:0000313" key="19">
    <source>
        <dbReference type="Proteomes" id="UP001066276"/>
    </source>
</evidence>
<dbReference type="GO" id="GO:0016324">
    <property type="term" value="C:apical plasma membrane"/>
    <property type="evidence" value="ECO:0007669"/>
    <property type="project" value="UniProtKB-SubCell"/>
</dbReference>
<dbReference type="Proteomes" id="UP001066276">
    <property type="component" value="Chromosome 4_2"/>
</dbReference>
<evidence type="ECO:0000256" key="2">
    <source>
        <dbReference type="ARBA" id="ARBA00004439"/>
    </source>
</evidence>
<keyword evidence="9 17" id="KW-1133">Transmembrane helix</keyword>
<evidence type="ECO:0000256" key="9">
    <source>
        <dbReference type="ARBA" id="ARBA00022989"/>
    </source>
</evidence>
<keyword evidence="10 17" id="KW-0472">Membrane</keyword>
<evidence type="ECO:0000256" key="11">
    <source>
        <dbReference type="ARBA" id="ARBA00023180"/>
    </source>
</evidence>
<evidence type="ECO:0000256" key="6">
    <source>
        <dbReference type="ARBA" id="ARBA00022475"/>
    </source>
</evidence>
<dbReference type="PROSITE" id="PS00221">
    <property type="entry name" value="MIP"/>
    <property type="match status" value="1"/>
</dbReference>
<proteinExistence type="inferred from homology"/>
<evidence type="ECO:0000256" key="7">
    <source>
        <dbReference type="ARBA" id="ARBA00022692"/>
    </source>
</evidence>
<dbReference type="InterPro" id="IPR034294">
    <property type="entry name" value="Aquaporin_transptr"/>
</dbReference>
<feature type="transmembrane region" description="Helical" evidence="17">
    <location>
        <begin position="146"/>
        <end position="170"/>
    </location>
</feature>
<dbReference type="Gene3D" id="1.20.1080.10">
    <property type="entry name" value="Glycerol uptake facilitator protein"/>
    <property type="match status" value="1"/>
</dbReference>
<name>A0AAV7SB44_PLEWA</name>
<evidence type="ECO:0000256" key="13">
    <source>
        <dbReference type="ARBA" id="ARBA00049571"/>
    </source>
</evidence>
<dbReference type="InterPro" id="IPR000425">
    <property type="entry name" value="MIP"/>
</dbReference>
<dbReference type="GO" id="GO:0030659">
    <property type="term" value="C:cytoplasmic vesicle membrane"/>
    <property type="evidence" value="ECO:0007669"/>
    <property type="project" value="UniProtKB-SubCell"/>
</dbReference>
<evidence type="ECO:0000256" key="8">
    <source>
        <dbReference type="ARBA" id="ARBA00022737"/>
    </source>
</evidence>
<dbReference type="InterPro" id="IPR022357">
    <property type="entry name" value="MIP_CS"/>
</dbReference>
<evidence type="ECO:0000256" key="16">
    <source>
        <dbReference type="SAM" id="MobiDB-lite"/>
    </source>
</evidence>
<evidence type="ECO:0000256" key="1">
    <source>
        <dbReference type="ARBA" id="ARBA00004424"/>
    </source>
</evidence>
<dbReference type="InterPro" id="IPR023276">
    <property type="entry name" value="Aquaporin_5"/>
</dbReference>
<dbReference type="EMBL" id="JANPWB010000008">
    <property type="protein sequence ID" value="KAJ1160505.1"/>
    <property type="molecule type" value="Genomic_DNA"/>
</dbReference>
<keyword evidence="6" id="KW-1003">Cell membrane</keyword>
<gene>
    <name evidence="18" type="ORF">NDU88_001007</name>
</gene>
<dbReference type="PRINTS" id="PR00783">
    <property type="entry name" value="MINTRINSICP"/>
</dbReference>
<feature type="transmembrane region" description="Helical" evidence="17">
    <location>
        <begin position="107"/>
        <end position="126"/>
    </location>
</feature>
<dbReference type="GO" id="GO:0015670">
    <property type="term" value="P:carbon dioxide transport"/>
    <property type="evidence" value="ECO:0007669"/>
    <property type="project" value="TreeGrafter"/>
</dbReference>
<dbReference type="AlphaFoldDB" id="A0AAV7SB44"/>
<dbReference type="InterPro" id="IPR023271">
    <property type="entry name" value="Aquaporin-like"/>
</dbReference>
<comment type="subunit">
    <text evidence="14">Homotetramer; each monomer provides an independent water pore. Interacts with TRPV4; the interaction is probably indirect and regulates TRPV4 activation by hypotonicity.</text>
</comment>
<feature type="transmembrane region" description="Helical" evidence="17">
    <location>
        <begin position="74"/>
        <end position="95"/>
    </location>
</feature>
<dbReference type="GO" id="GO:0015250">
    <property type="term" value="F:water channel activity"/>
    <property type="evidence" value="ECO:0007669"/>
    <property type="project" value="TreeGrafter"/>
</dbReference>
<accession>A0AAV7SB44</accession>
<keyword evidence="8" id="KW-0677">Repeat</keyword>
<evidence type="ECO:0000256" key="10">
    <source>
        <dbReference type="ARBA" id="ARBA00023136"/>
    </source>
</evidence>
<comment type="subcellular location">
    <subcellularLocation>
        <location evidence="1">Apical cell membrane</location>
        <topology evidence="1">Multi-pass membrane protein</topology>
    </subcellularLocation>
    <subcellularLocation>
        <location evidence="2">Cytoplasmic vesicle membrane</location>
        <topology evidence="2">Multi-pass membrane protein</topology>
    </subcellularLocation>
</comment>
<keyword evidence="11" id="KW-0325">Glycoprotein</keyword>
<evidence type="ECO:0000256" key="3">
    <source>
        <dbReference type="ARBA" id="ARBA00006175"/>
    </source>
</evidence>
<feature type="transmembrane region" description="Helical" evidence="17">
    <location>
        <begin position="32"/>
        <end position="54"/>
    </location>
</feature>
<feature type="compositionally biased region" description="Basic and acidic residues" evidence="16">
    <location>
        <begin position="194"/>
        <end position="204"/>
    </location>
</feature>
<dbReference type="PANTHER" id="PTHR19139">
    <property type="entry name" value="AQUAPORIN TRANSPORTER"/>
    <property type="match status" value="1"/>
</dbReference>
<keyword evidence="12" id="KW-0968">Cytoplasmic vesicle</keyword>
<comment type="caution">
    <text evidence="18">The sequence shown here is derived from an EMBL/GenBank/DDBJ whole genome shotgun (WGS) entry which is preliminary data.</text>
</comment>
<dbReference type="SUPFAM" id="SSF81338">
    <property type="entry name" value="Aquaporin-like"/>
    <property type="match status" value="1"/>
</dbReference>
<feature type="region of interest" description="Disordered" evidence="16">
    <location>
        <begin position="192"/>
        <end position="220"/>
    </location>
</feature>